<gene>
    <name evidence="2" type="ORF">QVD17_03387</name>
</gene>
<evidence type="ECO:0000256" key="1">
    <source>
        <dbReference type="SAM" id="SignalP"/>
    </source>
</evidence>
<protein>
    <submittedName>
        <fullName evidence="2">Uncharacterized protein</fullName>
    </submittedName>
</protein>
<evidence type="ECO:0000313" key="3">
    <source>
        <dbReference type="Proteomes" id="UP001229421"/>
    </source>
</evidence>
<dbReference type="EMBL" id="JAUHHV010000001">
    <property type="protein sequence ID" value="KAK1437593.1"/>
    <property type="molecule type" value="Genomic_DNA"/>
</dbReference>
<dbReference type="AlphaFoldDB" id="A0AAD8LAW1"/>
<feature type="chain" id="PRO_5041911377" evidence="1">
    <location>
        <begin position="23"/>
        <end position="116"/>
    </location>
</feature>
<feature type="signal peptide" evidence="1">
    <location>
        <begin position="1"/>
        <end position="22"/>
    </location>
</feature>
<proteinExistence type="predicted"/>
<organism evidence="2 3">
    <name type="scientific">Tagetes erecta</name>
    <name type="common">African marigold</name>
    <dbReference type="NCBI Taxonomy" id="13708"/>
    <lineage>
        <taxon>Eukaryota</taxon>
        <taxon>Viridiplantae</taxon>
        <taxon>Streptophyta</taxon>
        <taxon>Embryophyta</taxon>
        <taxon>Tracheophyta</taxon>
        <taxon>Spermatophyta</taxon>
        <taxon>Magnoliopsida</taxon>
        <taxon>eudicotyledons</taxon>
        <taxon>Gunneridae</taxon>
        <taxon>Pentapetalae</taxon>
        <taxon>asterids</taxon>
        <taxon>campanulids</taxon>
        <taxon>Asterales</taxon>
        <taxon>Asteraceae</taxon>
        <taxon>Asteroideae</taxon>
        <taxon>Heliantheae alliance</taxon>
        <taxon>Tageteae</taxon>
        <taxon>Tagetes</taxon>
    </lineage>
</organism>
<keyword evidence="3" id="KW-1185">Reference proteome</keyword>
<dbReference type="Proteomes" id="UP001229421">
    <property type="component" value="Unassembled WGS sequence"/>
</dbReference>
<sequence>MIVFRILSQTRLLLMVRHMAACAREGLVLNRIQELTCEDIKKRTGHDLHRRVQDHIRILMISHRSSEVRLISTNNIDIRCLISEVMVALWWLFDELDEEYNELWWFVVMRDAFLVN</sequence>
<comment type="caution">
    <text evidence="2">The sequence shown here is derived from an EMBL/GenBank/DDBJ whole genome shotgun (WGS) entry which is preliminary data.</text>
</comment>
<accession>A0AAD8LAW1</accession>
<reference evidence="2" key="1">
    <citation type="journal article" date="2023" name="bioRxiv">
        <title>Improved chromosome-level genome assembly for marigold (Tagetes erecta).</title>
        <authorList>
            <person name="Jiang F."/>
            <person name="Yuan L."/>
            <person name="Wang S."/>
            <person name="Wang H."/>
            <person name="Xu D."/>
            <person name="Wang A."/>
            <person name="Fan W."/>
        </authorList>
    </citation>
    <scope>NUCLEOTIDE SEQUENCE</scope>
    <source>
        <strain evidence="2">WSJ</strain>
        <tissue evidence="2">Leaf</tissue>
    </source>
</reference>
<name>A0AAD8LAW1_TARER</name>
<keyword evidence="1" id="KW-0732">Signal</keyword>
<evidence type="ECO:0000313" key="2">
    <source>
        <dbReference type="EMBL" id="KAK1437593.1"/>
    </source>
</evidence>